<gene>
    <name evidence="11" type="ORF">RJ641_027986</name>
</gene>
<accession>A0AAN8VYG1</accession>
<comment type="caution">
    <text evidence="11">The sequence shown here is derived from an EMBL/GenBank/DDBJ whole genome shotgun (WGS) entry which is preliminary data.</text>
</comment>
<organism evidence="11 12">
    <name type="scientific">Dillenia turbinata</name>
    <dbReference type="NCBI Taxonomy" id="194707"/>
    <lineage>
        <taxon>Eukaryota</taxon>
        <taxon>Viridiplantae</taxon>
        <taxon>Streptophyta</taxon>
        <taxon>Embryophyta</taxon>
        <taxon>Tracheophyta</taxon>
        <taxon>Spermatophyta</taxon>
        <taxon>Magnoliopsida</taxon>
        <taxon>eudicotyledons</taxon>
        <taxon>Gunneridae</taxon>
        <taxon>Pentapetalae</taxon>
        <taxon>Dilleniales</taxon>
        <taxon>Dilleniaceae</taxon>
        <taxon>Dillenia</taxon>
    </lineage>
</organism>
<dbReference type="GO" id="GO:0000139">
    <property type="term" value="C:Golgi membrane"/>
    <property type="evidence" value="ECO:0007669"/>
    <property type="project" value="UniProtKB-SubCell"/>
</dbReference>
<reference evidence="11 12" key="1">
    <citation type="submission" date="2023-12" db="EMBL/GenBank/DDBJ databases">
        <title>A high-quality genome assembly for Dillenia turbinata (Dilleniales).</title>
        <authorList>
            <person name="Chanderbali A."/>
        </authorList>
    </citation>
    <scope>NUCLEOTIDE SEQUENCE [LARGE SCALE GENOMIC DNA]</scope>
    <source>
        <strain evidence="11">LSX21</strain>
        <tissue evidence="11">Leaf</tissue>
    </source>
</reference>
<feature type="transmembrane region" description="Helical" evidence="10">
    <location>
        <begin position="6"/>
        <end position="24"/>
    </location>
</feature>
<keyword evidence="5" id="KW-0732">Signal</keyword>
<keyword evidence="4 10" id="KW-0812">Transmembrane</keyword>
<comment type="subcellular location">
    <subcellularLocation>
        <location evidence="1">Endosome membrane</location>
        <topology evidence="1">Multi-pass membrane protein</topology>
    </subcellularLocation>
    <subcellularLocation>
        <location evidence="2">Golgi apparatus membrane</location>
        <topology evidence="2">Multi-pass membrane protein</topology>
    </subcellularLocation>
</comment>
<keyword evidence="7 10" id="KW-1133">Transmembrane helix</keyword>
<feature type="transmembrane region" description="Helical" evidence="10">
    <location>
        <begin position="334"/>
        <end position="352"/>
    </location>
</feature>
<feature type="transmembrane region" description="Helical" evidence="10">
    <location>
        <begin position="478"/>
        <end position="495"/>
    </location>
</feature>
<dbReference type="InterPro" id="IPR004240">
    <property type="entry name" value="EMP70"/>
</dbReference>
<evidence type="ECO:0000256" key="5">
    <source>
        <dbReference type="ARBA" id="ARBA00022729"/>
    </source>
</evidence>
<evidence type="ECO:0000256" key="3">
    <source>
        <dbReference type="ARBA" id="ARBA00005227"/>
    </source>
</evidence>
<keyword evidence="6" id="KW-0967">Endosome</keyword>
<evidence type="ECO:0000313" key="11">
    <source>
        <dbReference type="EMBL" id="KAK6942609.1"/>
    </source>
</evidence>
<evidence type="ECO:0000256" key="9">
    <source>
        <dbReference type="ARBA" id="ARBA00023136"/>
    </source>
</evidence>
<dbReference type="PANTHER" id="PTHR10766">
    <property type="entry name" value="TRANSMEMBRANE 9 SUPERFAMILY PROTEIN"/>
    <property type="match status" value="1"/>
</dbReference>
<name>A0AAN8VYG1_9MAGN</name>
<evidence type="ECO:0000256" key="6">
    <source>
        <dbReference type="ARBA" id="ARBA00022753"/>
    </source>
</evidence>
<keyword evidence="8" id="KW-0333">Golgi apparatus</keyword>
<evidence type="ECO:0000256" key="8">
    <source>
        <dbReference type="ARBA" id="ARBA00023034"/>
    </source>
</evidence>
<dbReference type="AlphaFoldDB" id="A0AAN8VYG1"/>
<feature type="transmembrane region" description="Helical" evidence="10">
    <location>
        <begin position="364"/>
        <end position="381"/>
    </location>
</feature>
<evidence type="ECO:0000256" key="4">
    <source>
        <dbReference type="ARBA" id="ARBA00022692"/>
    </source>
</evidence>
<evidence type="ECO:0000256" key="7">
    <source>
        <dbReference type="ARBA" id="ARBA00022989"/>
    </source>
</evidence>
<feature type="transmembrane region" description="Helical" evidence="10">
    <location>
        <begin position="439"/>
        <end position="458"/>
    </location>
</feature>
<protein>
    <recommendedName>
        <fullName evidence="10">Transmembrane 9 superfamily member</fullName>
    </recommendedName>
</protein>
<feature type="transmembrane region" description="Helical" evidence="10">
    <location>
        <begin position="294"/>
        <end position="314"/>
    </location>
</feature>
<dbReference type="GO" id="GO:0072657">
    <property type="term" value="P:protein localization to membrane"/>
    <property type="evidence" value="ECO:0007669"/>
    <property type="project" value="TreeGrafter"/>
</dbReference>
<sequence>MVRSLATMISILLITCMLALILWLNPSKKHGEYKEGDRIPVFANIILPFDELCVARPYFNLPFCPPGDPIPDGEKSLKGVLNGDCFINTRFDLRFKVNKFDQVLCEIGRKHSDNEGNISGYFLDDETEFHLFYKGNRIVGATLLKNFNSHVNITQDVETHVKFKYSVFWEEWSWETEQSLAGKKIMLENNWAKDKPREYISYLFTNAIIVVSYFVMVWLLIENTMPYLSKHITKHVFGDEEKAYRLSLYHHMNDSQTSSFLHAVVRVGSQLFIMILVLYFLAFAGVMDRCFCLYYDYPLLLLVYFLAFAIYWGMTSISRREHISIKWWQCVFQTGFLYLFPVLLVVVVEILNETIQGFLQTVKLVHLGVTVILLAIMATGTDEECEQENQETSRYKTAAHMLLGGLIHFVMRFKEMDSIYASLYISKVCNGFRTMVKELSILVAVVVVVSVAFTKYQLRKHDYKWAWRSILRGGSPAIFMYVFGIIYASGTTVQWPRLMIQFFCINTYNGRQLALDQKGVAAGARGMKLNLRLSVLWLTTVGVASLNPSVGCFFTEAESGKTCPHHLEGFDIY</sequence>
<dbReference type="GO" id="GO:0010008">
    <property type="term" value="C:endosome membrane"/>
    <property type="evidence" value="ECO:0007669"/>
    <property type="project" value="UniProtKB-SubCell"/>
</dbReference>
<keyword evidence="12" id="KW-1185">Reference proteome</keyword>
<dbReference type="Pfam" id="PF02990">
    <property type="entry name" value="EMP70"/>
    <property type="match status" value="2"/>
</dbReference>
<comment type="similarity">
    <text evidence="3 10">Belongs to the nonaspanin (TM9SF) (TC 9.A.2) family.</text>
</comment>
<evidence type="ECO:0000256" key="10">
    <source>
        <dbReference type="RuleBase" id="RU363079"/>
    </source>
</evidence>
<feature type="transmembrane region" description="Helical" evidence="10">
    <location>
        <begin position="260"/>
        <end position="282"/>
    </location>
</feature>
<evidence type="ECO:0000256" key="1">
    <source>
        <dbReference type="ARBA" id="ARBA00004337"/>
    </source>
</evidence>
<keyword evidence="9 10" id="KW-0472">Membrane</keyword>
<dbReference type="PANTHER" id="PTHR10766:SF119">
    <property type="entry name" value="TRANSMEMBRANE 9 SUPERFAMILY MEMBER 5"/>
    <property type="match status" value="1"/>
</dbReference>
<feature type="transmembrane region" description="Helical" evidence="10">
    <location>
        <begin position="199"/>
        <end position="221"/>
    </location>
</feature>
<dbReference type="EMBL" id="JBAMMX010000004">
    <property type="protein sequence ID" value="KAK6942609.1"/>
    <property type="molecule type" value="Genomic_DNA"/>
</dbReference>
<evidence type="ECO:0000256" key="2">
    <source>
        <dbReference type="ARBA" id="ARBA00004653"/>
    </source>
</evidence>
<evidence type="ECO:0000313" key="12">
    <source>
        <dbReference type="Proteomes" id="UP001370490"/>
    </source>
</evidence>
<dbReference type="Proteomes" id="UP001370490">
    <property type="component" value="Unassembled WGS sequence"/>
</dbReference>
<proteinExistence type="inferred from homology"/>